<dbReference type="EMBL" id="JADNRY010000035">
    <property type="protein sequence ID" value="KAF9071088.1"/>
    <property type="molecule type" value="Genomic_DNA"/>
</dbReference>
<feature type="transmembrane region" description="Helical" evidence="11">
    <location>
        <begin position="277"/>
        <end position="297"/>
    </location>
</feature>
<keyword evidence="4" id="KW-0050">Antiport</keyword>
<feature type="transmembrane region" description="Helical" evidence="11">
    <location>
        <begin position="239"/>
        <end position="257"/>
    </location>
</feature>
<dbReference type="Proteomes" id="UP000772434">
    <property type="component" value="Unassembled WGS sequence"/>
</dbReference>
<evidence type="ECO:0000256" key="9">
    <source>
        <dbReference type="ARBA" id="ARBA00023136"/>
    </source>
</evidence>
<dbReference type="OrthoDB" id="2190219at2759"/>
<keyword evidence="6 11" id="KW-1133">Transmembrane helix</keyword>
<dbReference type="InterPro" id="IPR006153">
    <property type="entry name" value="Cation/H_exchanger_TM"/>
</dbReference>
<keyword evidence="9 11" id="KW-0472">Membrane</keyword>
<feature type="transmembrane region" description="Helical" evidence="11">
    <location>
        <begin position="73"/>
        <end position="92"/>
    </location>
</feature>
<evidence type="ECO:0000313" key="14">
    <source>
        <dbReference type="Proteomes" id="UP000772434"/>
    </source>
</evidence>
<keyword evidence="8" id="KW-0406">Ion transport</keyword>
<feature type="transmembrane region" description="Helical" evidence="11">
    <location>
        <begin position="167"/>
        <end position="186"/>
    </location>
</feature>
<feature type="transmembrane region" description="Helical" evidence="11">
    <location>
        <begin position="135"/>
        <end position="155"/>
    </location>
</feature>
<dbReference type="InterPro" id="IPR004712">
    <property type="entry name" value="Na+/H+_antiporter_fungi"/>
</dbReference>
<protein>
    <submittedName>
        <fullName evidence="13">Cation/H+ exchanger</fullName>
    </submittedName>
</protein>
<dbReference type="GO" id="GO:0005886">
    <property type="term" value="C:plasma membrane"/>
    <property type="evidence" value="ECO:0007669"/>
    <property type="project" value="InterPro"/>
</dbReference>
<dbReference type="GO" id="GO:0036376">
    <property type="term" value="P:sodium ion export across plasma membrane"/>
    <property type="evidence" value="ECO:0007669"/>
    <property type="project" value="InterPro"/>
</dbReference>
<evidence type="ECO:0000256" key="1">
    <source>
        <dbReference type="ARBA" id="ARBA00004141"/>
    </source>
</evidence>
<dbReference type="Pfam" id="PF00999">
    <property type="entry name" value="Na_H_Exchanger"/>
    <property type="match status" value="1"/>
</dbReference>
<feature type="transmembrane region" description="Helical" evidence="11">
    <location>
        <begin position="456"/>
        <end position="478"/>
    </location>
</feature>
<evidence type="ECO:0000256" key="4">
    <source>
        <dbReference type="ARBA" id="ARBA00022449"/>
    </source>
</evidence>
<dbReference type="PANTHER" id="PTHR31382">
    <property type="entry name" value="NA(+)/H(+) ANTIPORTER"/>
    <property type="match status" value="1"/>
</dbReference>
<name>A0A9P5UAH8_9AGAR</name>
<evidence type="ECO:0000256" key="3">
    <source>
        <dbReference type="ARBA" id="ARBA00022448"/>
    </source>
</evidence>
<accession>A0A9P5UAH8</accession>
<feature type="transmembrane region" description="Helical" evidence="11">
    <location>
        <begin position="192"/>
        <end position="218"/>
    </location>
</feature>
<dbReference type="InterPro" id="IPR038770">
    <property type="entry name" value="Na+/solute_symporter_sf"/>
</dbReference>
<dbReference type="GO" id="GO:0030007">
    <property type="term" value="P:intracellular potassium ion homeostasis"/>
    <property type="evidence" value="ECO:0007669"/>
    <property type="project" value="TreeGrafter"/>
</dbReference>
<keyword evidence="14" id="KW-1185">Reference proteome</keyword>
<dbReference type="PANTHER" id="PTHR31382:SF4">
    <property type="entry name" value="NA(+)_H(+) ANTIPORTER"/>
    <property type="match status" value="1"/>
</dbReference>
<dbReference type="GO" id="GO:0120029">
    <property type="term" value="P:proton export across plasma membrane"/>
    <property type="evidence" value="ECO:0007669"/>
    <property type="project" value="InterPro"/>
</dbReference>
<evidence type="ECO:0000256" key="11">
    <source>
        <dbReference type="SAM" id="Phobius"/>
    </source>
</evidence>
<comment type="caution">
    <text evidence="13">The sequence shown here is derived from an EMBL/GenBank/DDBJ whole genome shotgun (WGS) entry which is preliminary data.</text>
</comment>
<evidence type="ECO:0000256" key="2">
    <source>
        <dbReference type="ARBA" id="ARBA00005248"/>
    </source>
</evidence>
<evidence type="ECO:0000256" key="10">
    <source>
        <dbReference type="ARBA" id="ARBA00023201"/>
    </source>
</evidence>
<keyword evidence="5 11" id="KW-0812">Transmembrane</keyword>
<evidence type="ECO:0000256" key="5">
    <source>
        <dbReference type="ARBA" id="ARBA00022692"/>
    </source>
</evidence>
<keyword evidence="3" id="KW-0813">Transport</keyword>
<feature type="transmembrane region" description="Helical" evidence="11">
    <location>
        <begin position="97"/>
        <end position="115"/>
    </location>
</feature>
<dbReference type="AlphaFoldDB" id="A0A9P5UAH8"/>
<dbReference type="GO" id="GO:0015385">
    <property type="term" value="F:sodium:proton antiporter activity"/>
    <property type="evidence" value="ECO:0007669"/>
    <property type="project" value="InterPro"/>
</dbReference>
<comment type="similarity">
    <text evidence="2">Belongs to the fungal Na(+)/H(+) exchanger family.</text>
</comment>
<feature type="domain" description="Cation/H+ exchanger transmembrane" evidence="12">
    <location>
        <begin position="86"/>
        <end position="518"/>
    </location>
</feature>
<evidence type="ECO:0000256" key="7">
    <source>
        <dbReference type="ARBA" id="ARBA00023053"/>
    </source>
</evidence>
<dbReference type="Gene3D" id="1.20.1530.20">
    <property type="match status" value="1"/>
</dbReference>
<feature type="transmembrane region" description="Helical" evidence="11">
    <location>
        <begin position="419"/>
        <end position="444"/>
    </location>
</feature>
<evidence type="ECO:0000313" key="13">
    <source>
        <dbReference type="EMBL" id="KAF9071088.1"/>
    </source>
</evidence>
<evidence type="ECO:0000259" key="12">
    <source>
        <dbReference type="Pfam" id="PF00999"/>
    </source>
</evidence>
<feature type="transmembrane region" description="Helical" evidence="11">
    <location>
        <begin position="386"/>
        <end position="407"/>
    </location>
</feature>
<reference evidence="13" key="1">
    <citation type="submission" date="2020-11" db="EMBL/GenBank/DDBJ databases">
        <authorList>
            <consortium name="DOE Joint Genome Institute"/>
            <person name="Ahrendt S."/>
            <person name="Riley R."/>
            <person name="Andreopoulos W."/>
            <person name="Labutti K."/>
            <person name="Pangilinan J."/>
            <person name="Ruiz-Duenas F.J."/>
            <person name="Barrasa J.M."/>
            <person name="Sanchez-Garcia M."/>
            <person name="Camarero S."/>
            <person name="Miyauchi S."/>
            <person name="Serrano A."/>
            <person name="Linde D."/>
            <person name="Babiker R."/>
            <person name="Drula E."/>
            <person name="Ayuso-Fernandez I."/>
            <person name="Pacheco R."/>
            <person name="Padilla G."/>
            <person name="Ferreira P."/>
            <person name="Barriuso J."/>
            <person name="Kellner H."/>
            <person name="Castanera R."/>
            <person name="Alfaro M."/>
            <person name="Ramirez L."/>
            <person name="Pisabarro A.G."/>
            <person name="Kuo A."/>
            <person name="Tritt A."/>
            <person name="Lipzen A."/>
            <person name="He G."/>
            <person name="Yan M."/>
            <person name="Ng V."/>
            <person name="Cullen D."/>
            <person name="Martin F."/>
            <person name="Rosso M.-N."/>
            <person name="Henrissat B."/>
            <person name="Hibbett D."/>
            <person name="Martinez A.T."/>
            <person name="Grigoriev I.V."/>
        </authorList>
    </citation>
    <scope>NUCLEOTIDE SEQUENCE</scope>
    <source>
        <strain evidence="13">AH 40177</strain>
    </source>
</reference>
<keyword evidence="7" id="KW-0915">Sodium</keyword>
<evidence type="ECO:0000256" key="8">
    <source>
        <dbReference type="ARBA" id="ARBA00023065"/>
    </source>
</evidence>
<gene>
    <name evidence="13" type="ORF">BDP27DRAFT_1322761</name>
</gene>
<sequence>MQQQINEENDVLDRHETHTCNMARSPSCTYTVLESVYGVRYLIYRYSKNQAPPVTFVSSVGMALQLLDVSTPGIAYICLGGFIVVFSLFSVLMKEKIYLNEVVLGTAFGIIIGPHGGNIINPRSWSSSLESQNNITLEVMRIVLGVGLFVIGVELPKSYMWKHARSLLAMVIPTMAAGWLLVGGILKLLFPSLTFVSCLVIAACLTPTDPIICAAIVGGKFATDNVDIKLRQILSAESAANDGLAYPFLSISIYLTIESSKRTAFGKWFLVGWLYQVILGVILGAVIGFLFSCLFQLSGRRGFVNRESYVAQYIAMTLFTIGVAHTIGSDDLLAAFAAGTAISWDGRFNEQTKDEHLNDQADDKTIGGGSGQGEGQIEDEEYEKEAFVSVIDFVLNSAGFIYIGAWLPFQDFNLPNLGIVPWKLTVLFIAIVFLRRIPALMALYKCIPEIVTWKQALFAGHFGPMGVGAVFISTLALTELSAPHNPPRNQEELLALCIQPIVAFVVLGSIIIHGLSIPLFEFGRHFLPNRTGPTKILPISDV</sequence>
<comment type="subcellular location">
    <subcellularLocation>
        <location evidence="1">Membrane</location>
        <topology evidence="1">Multi-pass membrane protein</topology>
    </subcellularLocation>
</comment>
<dbReference type="GO" id="GO:0042391">
    <property type="term" value="P:regulation of membrane potential"/>
    <property type="evidence" value="ECO:0007669"/>
    <property type="project" value="InterPro"/>
</dbReference>
<keyword evidence="10" id="KW-0739">Sodium transport</keyword>
<evidence type="ECO:0000256" key="6">
    <source>
        <dbReference type="ARBA" id="ARBA00022989"/>
    </source>
</evidence>
<feature type="transmembrane region" description="Helical" evidence="11">
    <location>
        <begin position="498"/>
        <end position="520"/>
    </location>
</feature>
<proteinExistence type="inferred from homology"/>
<organism evidence="13 14">
    <name type="scientific">Rhodocollybia butyracea</name>
    <dbReference type="NCBI Taxonomy" id="206335"/>
    <lineage>
        <taxon>Eukaryota</taxon>
        <taxon>Fungi</taxon>
        <taxon>Dikarya</taxon>
        <taxon>Basidiomycota</taxon>
        <taxon>Agaricomycotina</taxon>
        <taxon>Agaricomycetes</taxon>
        <taxon>Agaricomycetidae</taxon>
        <taxon>Agaricales</taxon>
        <taxon>Marasmiineae</taxon>
        <taxon>Omphalotaceae</taxon>
        <taxon>Rhodocollybia</taxon>
    </lineage>
</organism>